<organism evidence="4 5">
    <name type="scientific">Caenorhabditis tropicalis</name>
    <dbReference type="NCBI Taxonomy" id="1561998"/>
    <lineage>
        <taxon>Eukaryota</taxon>
        <taxon>Metazoa</taxon>
        <taxon>Ecdysozoa</taxon>
        <taxon>Nematoda</taxon>
        <taxon>Chromadorea</taxon>
        <taxon>Rhabditida</taxon>
        <taxon>Rhabditina</taxon>
        <taxon>Rhabditomorpha</taxon>
        <taxon>Rhabditoidea</taxon>
        <taxon>Rhabditidae</taxon>
        <taxon>Peloderinae</taxon>
        <taxon>Caenorhabditis</taxon>
    </lineage>
</organism>
<dbReference type="PANTHER" id="PTHR11054:SF0">
    <property type="entry name" value="6-PHOSPHOGLUCONOLACTONASE"/>
    <property type="match status" value="1"/>
</dbReference>
<accession>A0A1I7V0R7</accession>
<evidence type="ECO:0000256" key="1">
    <source>
        <dbReference type="ARBA" id="ARBA00010662"/>
    </source>
</evidence>
<dbReference type="Pfam" id="PF01182">
    <property type="entry name" value="Glucosamine_iso"/>
    <property type="match status" value="1"/>
</dbReference>
<dbReference type="SUPFAM" id="SSF100950">
    <property type="entry name" value="NagB/RpiA/CoA transferase-like"/>
    <property type="match status" value="1"/>
</dbReference>
<keyword evidence="4" id="KW-1185">Reference proteome</keyword>
<evidence type="ECO:0000256" key="2">
    <source>
        <dbReference type="RuleBase" id="RU365095"/>
    </source>
</evidence>
<dbReference type="GO" id="GO:0005975">
    <property type="term" value="P:carbohydrate metabolic process"/>
    <property type="evidence" value="ECO:0007669"/>
    <property type="project" value="UniProtKB-UniRule"/>
</dbReference>
<dbReference type="InterPro" id="IPR006148">
    <property type="entry name" value="Glc/Gal-6P_isomerase"/>
</dbReference>
<dbReference type="InterPro" id="IPR005900">
    <property type="entry name" value="6-phosphogluconolactonase_DevB"/>
</dbReference>
<proteinExistence type="inferred from homology"/>
<evidence type="ECO:0000313" key="4">
    <source>
        <dbReference type="Proteomes" id="UP000095282"/>
    </source>
</evidence>
<dbReference type="NCBIfam" id="TIGR01198">
    <property type="entry name" value="pgl"/>
    <property type="match status" value="1"/>
</dbReference>
<comment type="catalytic activity">
    <reaction evidence="2">
        <text>6-phospho-D-glucono-1,5-lactone + H2O = 6-phospho-D-gluconate + H(+)</text>
        <dbReference type="Rhea" id="RHEA:12556"/>
        <dbReference type="ChEBI" id="CHEBI:15377"/>
        <dbReference type="ChEBI" id="CHEBI:15378"/>
        <dbReference type="ChEBI" id="CHEBI:57955"/>
        <dbReference type="ChEBI" id="CHEBI:58759"/>
        <dbReference type="EC" id="3.1.1.31"/>
    </reaction>
</comment>
<dbReference type="GO" id="GO:0017057">
    <property type="term" value="F:6-phosphogluconolactonase activity"/>
    <property type="evidence" value="ECO:0007669"/>
    <property type="project" value="UniProtKB-UniRule"/>
</dbReference>
<comment type="similarity">
    <text evidence="1 2">Belongs to the glucosamine/galactosamine-6-phosphate isomerase family. 6-phosphogluconolactonase subfamily.</text>
</comment>
<dbReference type="PANTHER" id="PTHR11054">
    <property type="entry name" value="6-PHOSPHOGLUCONOLACTONASE"/>
    <property type="match status" value="1"/>
</dbReference>
<protein>
    <recommendedName>
        <fullName evidence="2">6-phosphogluconolactonase</fullName>
        <shortName evidence="2">6PGL</shortName>
        <ecNumber evidence="2">3.1.1.31</ecNumber>
    </recommendedName>
</protein>
<dbReference type="AlphaFoldDB" id="A0A1I7V0R7"/>
<comment type="function">
    <text evidence="2">Hydrolysis of 6-phosphogluconolactone to 6-phosphogluconate.</text>
</comment>
<feature type="domain" description="Glucosamine/galactosamine-6-phosphate isomerase" evidence="3">
    <location>
        <begin position="24"/>
        <end position="245"/>
    </location>
</feature>
<sequence>MCLNNGHNEIDKPEMKPEVNVSADETELVAQLRRYLNEKLTYLLEQNGIVSIGVSGGSMPKVFTKAFLETTEELKNLNWKRIRIFMVDERNVEKDDDDSNLGAYLKLFPQELHEIFIPFTCYRDARHTAHGYEMNLRKYLFPEQNGTFARFDVVFLGVGPDGHTASLFPGKERLDKVTELHWVAAINDSPKPPASRITLTMQCLQNAKNVAFIITGIQKAEIVRGIWNRELRYPAAQARPYNEKLTLFLDEEAAKGIPERDSSDSESPPPFE</sequence>
<evidence type="ECO:0000259" key="3">
    <source>
        <dbReference type="Pfam" id="PF01182"/>
    </source>
</evidence>
<evidence type="ECO:0000313" key="5">
    <source>
        <dbReference type="WBParaSite" id="Csp11.Scaffold630.g21251.t1"/>
    </source>
</evidence>
<dbReference type="CDD" id="cd01400">
    <property type="entry name" value="6PGL"/>
    <property type="match status" value="1"/>
</dbReference>
<dbReference type="EC" id="3.1.1.31" evidence="2"/>
<dbReference type="Proteomes" id="UP000095282">
    <property type="component" value="Unplaced"/>
</dbReference>
<name>A0A1I7V0R7_9PELO</name>
<dbReference type="STRING" id="1561998.A0A1I7V0R7"/>
<keyword evidence="2" id="KW-0378">Hydrolase</keyword>
<comment type="pathway">
    <text evidence="2">Carbohydrate degradation; pentose phosphate pathway; D-ribulose 5-phosphate from D-glucose 6-phosphate (oxidative stage): step 2/3.</text>
</comment>
<dbReference type="GO" id="GO:0006098">
    <property type="term" value="P:pentose-phosphate shunt"/>
    <property type="evidence" value="ECO:0007669"/>
    <property type="project" value="UniProtKB-UniPathway"/>
</dbReference>
<dbReference type="eggNOG" id="KOG3147">
    <property type="taxonomic scope" value="Eukaryota"/>
</dbReference>
<dbReference type="InterPro" id="IPR037171">
    <property type="entry name" value="NagB/RpiA_transferase-like"/>
</dbReference>
<dbReference type="Gene3D" id="3.40.50.1360">
    <property type="match status" value="1"/>
</dbReference>
<dbReference type="InterPro" id="IPR039104">
    <property type="entry name" value="6PGL"/>
</dbReference>
<reference evidence="5" key="1">
    <citation type="submission" date="2016-11" db="UniProtKB">
        <authorList>
            <consortium name="WormBaseParasite"/>
        </authorList>
    </citation>
    <scope>IDENTIFICATION</scope>
</reference>
<dbReference type="WBParaSite" id="Csp11.Scaffold630.g21251.t1">
    <property type="protein sequence ID" value="Csp11.Scaffold630.g21251.t1"/>
    <property type="gene ID" value="Csp11.Scaffold630.g21251"/>
</dbReference>
<dbReference type="UniPathway" id="UPA00115">
    <property type="reaction ID" value="UER00409"/>
</dbReference>